<dbReference type="SUPFAM" id="SSF54593">
    <property type="entry name" value="Glyoxalase/Bleomycin resistance protein/Dihydroxybiphenyl dioxygenase"/>
    <property type="match status" value="1"/>
</dbReference>
<dbReference type="EMBL" id="JALHLE010000009">
    <property type="protein sequence ID" value="MCJ2178515.1"/>
    <property type="molecule type" value="Genomic_DNA"/>
</dbReference>
<organism evidence="2 3">
    <name type="scientific">Novosphingobium album</name>
    <name type="common">ex Hu et al. 2023</name>
    <dbReference type="NCBI Taxonomy" id="2930093"/>
    <lineage>
        <taxon>Bacteria</taxon>
        <taxon>Pseudomonadati</taxon>
        <taxon>Pseudomonadota</taxon>
        <taxon>Alphaproteobacteria</taxon>
        <taxon>Sphingomonadales</taxon>
        <taxon>Sphingomonadaceae</taxon>
        <taxon>Novosphingobium</taxon>
    </lineage>
</organism>
<comment type="caution">
    <text evidence="2">The sequence shown here is derived from an EMBL/GenBank/DDBJ whole genome shotgun (WGS) entry which is preliminary data.</text>
</comment>
<evidence type="ECO:0000259" key="1">
    <source>
        <dbReference type="PROSITE" id="PS51819"/>
    </source>
</evidence>
<dbReference type="InterPro" id="IPR037523">
    <property type="entry name" value="VOC_core"/>
</dbReference>
<name>A0ABT0B0T3_9SPHN</name>
<evidence type="ECO:0000313" key="2">
    <source>
        <dbReference type="EMBL" id="MCJ2178515.1"/>
    </source>
</evidence>
<dbReference type="InterPro" id="IPR029068">
    <property type="entry name" value="Glyas_Bleomycin-R_OHBP_Dase"/>
</dbReference>
<dbReference type="PROSITE" id="PS51819">
    <property type="entry name" value="VOC"/>
    <property type="match status" value="1"/>
</dbReference>
<sequence length="128" mass="14687">MTHPAKAKGRLEHANITVSDIERSSKLLQDLLGWEERWRGPAINDGETIHVGEEFSYIAIYTDHKMHTRFAKGVPLNHIGLLVEDLDAAEQVVIDAGLEPFNHADYDPGRRFYFFDWDGIEFEVVSYE</sequence>
<dbReference type="Proteomes" id="UP001162880">
    <property type="component" value="Unassembled WGS sequence"/>
</dbReference>
<evidence type="ECO:0000313" key="3">
    <source>
        <dbReference type="Proteomes" id="UP001162880"/>
    </source>
</evidence>
<dbReference type="Pfam" id="PF13669">
    <property type="entry name" value="Glyoxalase_4"/>
    <property type="match status" value="1"/>
</dbReference>
<feature type="domain" description="VOC" evidence="1">
    <location>
        <begin position="10"/>
        <end position="127"/>
    </location>
</feature>
<accession>A0ABT0B0T3</accession>
<dbReference type="RefSeq" id="WP_243992625.1">
    <property type="nucleotide sequence ID" value="NZ_JALHLE010000009.1"/>
</dbReference>
<gene>
    <name evidence="2" type="ORF">MTR64_08070</name>
</gene>
<protein>
    <submittedName>
        <fullName evidence="2">VOC family protein</fullName>
    </submittedName>
</protein>
<dbReference type="Gene3D" id="3.10.180.10">
    <property type="entry name" value="2,3-Dihydroxybiphenyl 1,2-Dioxygenase, domain 1"/>
    <property type="match status" value="1"/>
</dbReference>
<reference evidence="2" key="1">
    <citation type="submission" date="2022-03" db="EMBL/GenBank/DDBJ databases">
        <title>Identification of a novel bacterium isolated from mangrove sediments.</title>
        <authorList>
            <person name="Pan X."/>
        </authorList>
    </citation>
    <scope>NUCLEOTIDE SEQUENCE</scope>
    <source>
        <strain evidence="2">B2580</strain>
    </source>
</reference>
<proteinExistence type="predicted"/>
<keyword evidence="3" id="KW-1185">Reference proteome</keyword>